<evidence type="ECO:0000313" key="2">
    <source>
        <dbReference type="Proteomes" id="UP000244523"/>
    </source>
</evidence>
<name>A0A2T6KBC6_9RHOB</name>
<comment type="caution">
    <text evidence="1">The sequence shown here is derived from an EMBL/GenBank/DDBJ whole genome shotgun (WGS) entry which is preliminary data.</text>
</comment>
<organism evidence="1 2">
    <name type="scientific">Yoonia sediminilitoris</name>
    <dbReference type="NCBI Taxonomy" id="1286148"/>
    <lineage>
        <taxon>Bacteria</taxon>
        <taxon>Pseudomonadati</taxon>
        <taxon>Pseudomonadota</taxon>
        <taxon>Alphaproteobacteria</taxon>
        <taxon>Rhodobacterales</taxon>
        <taxon>Paracoccaceae</taxon>
        <taxon>Yoonia</taxon>
    </lineage>
</organism>
<dbReference type="Proteomes" id="UP000244523">
    <property type="component" value="Unassembled WGS sequence"/>
</dbReference>
<sequence length="676" mass="72980">MRSCAIWLIGLMWATALLADGVALRYNSYGAPGLIDMPAAISAPDAELAFSVSHFAGQIRSSATFQISSGLSGSFGYASLDNVLGQGGQVYDTVLDRRFALHFRVLDETRHWPAIAIGVNDFVGTGIYGGEYVVATKGFRPDLAITAGLGWGRLAGFGSFANPLGAAFAERPARDIGQGGAVAPSAFFHGDAALFGGVQWQATKTFGATLEYSSDALPNEDAGAFHRRSPWNVALTYSPRPNLHLSAQYLYGSQLGALATYTVNPTDPPFAGGLDRGPLPLGAAMSQRGLASALAKQGLRLQGQQRHGATLQVQVENMIYIAPAQAVGRTARVMAAYAPTEVRRFTITLVSHGIAGQTVTFQRAALTQQEFAYDGAARLWQAANMRPASEPFQGTSVGPDWQISPYVTPNIFDPDDPLRADVGIAFRGRYEPAPGVVFSGTLRQRIAGNLDQTTRRSESVLPHVRSDFALYDREGDADLIDLTASWFAQPGPTVTTRLTAGLLEEMFGGLSAEILWRPPGSAFAFGVELNEVRQRGYNSDFSFLDYQVTTGHASVYWDMGAGYQAQLDAGRYLAGDWGSTLHFARRFRNGWSLGAFATFTDVSFDDFGEGSFDKGITVDIPLSWISGQPTRQTLHRTIRPVTRDGGARLNIDGRLYDLTRPLTASALTQSWARVLR</sequence>
<reference evidence="1 2" key="1">
    <citation type="submission" date="2018-04" db="EMBL/GenBank/DDBJ databases">
        <title>Genomic Encyclopedia of Archaeal and Bacterial Type Strains, Phase II (KMG-II): from individual species to whole genera.</title>
        <authorList>
            <person name="Goeker M."/>
        </authorList>
    </citation>
    <scope>NUCLEOTIDE SEQUENCE [LARGE SCALE GENOMIC DNA]</scope>
    <source>
        <strain evidence="1 2">DSM 29955</strain>
    </source>
</reference>
<dbReference type="EMBL" id="QBUD01000011">
    <property type="protein sequence ID" value="PUB12123.1"/>
    <property type="molecule type" value="Genomic_DNA"/>
</dbReference>
<evidence type="ECO:0000313" key="1">
    <source>
        <dbReference type="EMBL" id="PUB12123.1"/>
    </source>
</evidence>
<dbReference type="Pfam" id="PF06082">
    <property type="entry name" value="YjbH"/>
    <property type="match status" value="1"/>
</dbReference>
<dbReference type="InterPro" id="IPR010344">
    <property type="entry name" value="YbjH"/>
</dbReference>
<gene>
    <name evidence="1" type="ORF">C8N45_111100</name>
</gene>
<dbReference type="OrthoDB" id="19542at2"/>
<dbReference type="RefSeq" id="WP_108387495.1">
    <property type="nucleotide sequence ID" value="NZ_QBUD01000011.1"/>
</dbReference>
<protein>
    <submittedName>
        <fullName evidence="1">Exopolysaccharide biosynthesis protein YbjH</fullName>
    </submittedName>
</protein>
<accession>A0A2T6KBC6</accession>
<proteinExistence type="predicted"/>
<dbReference type="AlphaFoldDB" id="A0A2T6KBC6"/>
<keyword evidence="2" id="KW-1185">Reference proteome</keyword>